<dbReference type="EMBL" id="VFMM01000001">
    <property type="protein sequence ID" value="TQJ17753.1"/>
    <property type="molecule type" value="Genomic_DNA"/>
</dbReference>
<name>A0A542EQY2_9ACTN</name>
<reference evidence="1 2" key="1">
    <citation type="submission" date="2019-06" db="EMBL/GenBank/DDBJ databases">
        <title>Sequencing the genomes of 1000 actinobacteria strains.</title>
        <authorList>
            <person name="Klenk H.-P."/>
        </authorList>
    </citation>
    <scope>NUCLEOTIDE SEQUENCE [LARGE SCALE GENOMIC DNA]</scope>
    <source>
        <strain evidence="1 2">DSM 17305</strain>
    </source>
</reference>
<dbReference type="AlphaFoldDB" id="A0A542EQY2"/>
<gene>
    <name evidence="1" type="ORF">FB475_1881</name>
</gene>
<proteinExistence type="predicted"/>
<dbReference type="Proteomes" id="UP000316298">
    <property type="component" value="Unassembled WGS sequence"/>
</dbReference>
<accession>A0A542EQY2</accession>
<comment type="caution">
    <text evidence="1">The sequence shown here is derived from an EMBL/GenBank/DDBJ whole genome shotgun (WGS) entry which is preliminary data.</text>
</comment>
<evidence type="ECO:0000313" key="1">
    <source>
        <dbReference type="EMBL" id="TQJ17753.1"/>
    </source>
</evidence>
<sequence length="126" mass="14384">MMRVMLDDADYCDVPADLMTFDEGAVIFWQKGEEVGRHRQSRIRSLEPINPNSMTRRIEKARRTAPNAFRRWTPEDEQTLIEGFHNGTPFDHLAATLGRQEGGIISRLRDLGLLDEDATPTTPDET</sequence>
<dbReference type="OrthoDB" id="3540762at2"/>
<protein>
    <submittedName>
        <fullName evidence="1">Uncharacterized protein</fullName>
    </submittedName>
</protein>
<organism evidence="1 2">
    <name type="scientific">Kribbella jejuensis</name>
    <dbReference type="NCBI Taxonomy" id="236068"/>
    <lineage>
        <taxon>Bacteria</taxon>
        <taxon>Bacillati</taxon>
        <taxon>Actinomycetota</taxon>
        <taxon>Actinomycetes</taxon>
        <taxon>Propionibacteriales</taxon>
        <taxon>Kribbellaceae</taxon>
        <taxon>Kribbella</taxon>
    </lineage>
</organism>
<evidence type="ECO:0000313" key="2">
    <source>
        <dbReference type="Proteomes" id="UP000316298"/>
    </source>
</evidence>
<keyword evidence="2" id="KW-1185">Reference proteome</keyword>